<sequence>MAAAGDTRDAVLGFGAVIFVSVGSMMPFDRLVRAADEWAAAHPATDVLIQLGNGKHLPAHARQVRLMPPGEYRRLVETAELFVAHAGMGSIISAIQAGRPLLMLPRRADLGEHNNDHQLATVRNVANRPGLHHVEREDQLGGAIDRLLAGGGEAPAPISPYASPELIAAVRGFVQG</sequence>
<reference evidence="2 3" key="1">
    <citation type="submission" date="2019-07" db="EMBL/GenBank/DDBJ databases">
        <title>Novel species isolated from glacier.</title>
        <authorList>
            <person name="Liu Q."/>
            <person name="Xin Y.-H."/>
        </authorList>
    </citation>
    <scope>NUCLEOTIDE SEQUENCE [LARGE SCALE GENOMIC DNA]</scope>
    <source>
        <strain evidence="2 3">LB1R16</strain>
    </source>
</reference>
<dbReference type="SUPFAM" id="SSF53756">
    <property type="entry name" value="UDP-Glycosyltransferase/glycogen phosphorylase"/>
    <property type="match status" value="1"/>
</dbReference>
<dbReference type="EMBL" id="VJWA01000001">
    <property type="protein sequence ID" value="TRW16869.1"/>
    <property type="molecule type" value="Genomic_DNA"/>
</dbReference>
<comment type="caution">
    <text evidence="2">The sequence shown here is derived from an EMBL/GenBank/DDBJ whole genome shotgun (WGS) entry which is preliminary data.</text>
</comment>
<dbReference type="OrthoDB" id="7186565at2"/>
<dbReference type="Proteomes" id="UP000317894">
    <property type="component" value="Unassembled WGS sequence"/>
</dbReference>
<dbReference type="GO" id="GO:0016758">
    <property type="term" value="F:hexosyltransferase activity"/>
    <property type="evidence" value="ECO:0007669"/>
    <property type="project" value="InterPro"/>
</dbReference>
<dbReference type="InterPro" id="IPR007235">
    <property type="entry name" value="Glyco_trans_28_C"/>
</dbReference>
<dbReference type="AlphaFoldDB" id="A0A552UFA9"/>
<organism evidence="2 3">
    <name type="scientific">Glacieibacterium frigidum</name>
    <dbReference type="NCBI Taxonomy" id="2593303"/>
    <lineage>
        <taxon>Bacteria</taxon>
        <taxon>Pseudomonadati</taxon>
        <taxon>Pseudomonadota</taxon>
        <taxon>Alphaproteobacteria</taxon>
        <taxon>Sphingomonadales</taxon>
        <taxon>Sphingosinicellaceae</taxon>
        <taxon>Glacieibacterium</taxon>
    </lineage>
</organism>
<evidence type="ECO:0000313" key="2">
    <source>
        <dbReference type="EMBL" id="TRW16869.1"/>
    </source>
</evidence>
<evidence type="ECO:0000313" key="3">
    <source>
        <dbReference type="Proteomes" id="UP000317894"/>
    </source>
</evidence>
<keyword evidence="3" id="KW-1185">Reference proteome</keyword>
<dbReference type="Pfam" id="PF04101">
    <property type="entry name" value="Glyco_tran_28_C"/>
    <property type="match status" value="1"/>
</dbReference>
<dbReference type="Gene3D" id="3.40.50.2000">
    <property type="entry name" value="Glycogen Phosphorylase B"/>
    <property type="match status" value="1"/>
</dbReference>
<feature type="domain" description="Glycosyl transferase family 28 C-terminal" evidence="1">
    <location>
        <begin position="17"/>
        <end position="148"/>
    </location>
</feature>
<evidence type="ECO:0000259" key="1">
    <source>
        <dbReference type="Pfam" id="PF04101"/>
    </source>
</evidence>
<keyword evidence="2" id="KW-0808">Transferase</keyword>
<proteinExistence type="predicted"/>
<name>A0A552UFA9_9SPHN</name>
<accession>A0A552UFA9</accession>
<gene>
    <name evidence="2" type="ORF">FMM06_01275</name>
</gene>
<protein>
    <submittedName>
        <fullName evidence="2">Glycosyl transferase family 28</fullName>
    </submittedName>
</protein>